<dbReference type="STRING" id="537013.CLOSTMETH_02982"/>
<feature type="region of interest" description="Disordered" evidence="1">
    <location>
        <begin position="1170"/>
        <end position="1196"/>
    </location>
</feature>
<protein>
    <recommendedName>
        <fullName evidence="6">LPXTG-motif cell wall anchor domain protein</fullName>
    </recommendedName>
</protein>
<proteinExistence type="predicted"/>
<evidence type="ECO:0008006" key="6">
    <source>
        <dbReference type="Google" id="ProtNLM"/>
    </source>
</evidence>
<evidence type="ECO:0000256" key="1">
    <source>
        <dbReference type="SAM" id="MobiDB-lite"/>
    </source>
</evidence>
<organism evidence="4 5">
    <name type="scientific">[Clostridium] methylpentosum DSM 5476</name>
    <dbReference type="NCBI Taxonomy" id="537013"/>
    <lineage>
        <taxon>Bacteria</taxon>
        <taxon>Bacillati</taxon>
        <taxon>Bacillota</taxon>
        <taxon>Clostridia</taxon>
        <taxon>Eubacteriales</taxon>
        <taxon>Oscillospiraceae</taxon>
        <taxon>Oscillospiraceae incertae sedis</taxon>
    </lineage>
</organism>
<name>C0EGI9_9FIRM</name>
<sequence>MKRQNMWKTALASVLTSALLLSSTAVNMAAFATTGEGASFLNQLNANYNKPKQSYATEVRWWLPEGGHTDETIKEEINMMYEQGFTGFELCQLNEAGVDADVYGYGSESWAHDVKVAIQEAAKLGMSVGLTSGTNWTHANIPGLDPNSEAAGQEIGISIENVAAGQKNQGTLILPAVRRGVATEDVAKTFVGTYAYRVGSTGNGRQTILDTTVGAINLTEQVVQVDAQTWTLDWTAPDDGDYVIYSMWQQGTFQSQEPAQENSYAINYYNTEGVEALKEFLTNYYFSDEELVEAIRSADVQFFMDSLEISTSQGQRSLYWSNDMRQDFIDKKGYDIVPYLPLLYGISTGSNFTGAGNTDVDGARIGNVALSGPDGTTMDEASTWKIANDLYDVHTQLIQEKMMQPLKKWAKENYNMTLRSQMPYGTYMETSEMGMAMDYVETETLNMKDQTDTYRLWSGAAHIMNTLYSSETACVSSSNYVLTEQDYIKIANLEFAAGVNRVIWHGHASSWGPESNTRWPGYEGMGAGLSTRLDSRNPDAKDYTEMNDYYGRVQQLLREGVSRTDLGILHLNYGENTEYPTQYADWIGNHQGIYWTDMSLQNAGYTYDYFSPDYLNLMEYDAATGTLGATVGYQAILVQQQRMPIDAAQRLLELAKQGLKVIIVDDAATITPYYNENNEDLKVIIDEVKQQKNVVTVASEADAYTALQKMEVRPRAELVGSNEQILTQVREDEGNNLYLYAYNYCDDQHKFLQYKTTSPESHGTTAKTDLSVDGMYIPYQIDPWTGEVEKVVDYRYENGRTVLNLSLSYNDVALLAFEPVTEEELHVVSTDADVINQNGDLTVRAVKSGSYNTTLSNGDTYVTALTVPQAKELTNWDLAVENWTASETKEKRSETRNTTVYDAATNTYQDVELTTEEVLYQTNKDVISTHLETLTTWDQIEEIGKEVSGIGVYTTTFDWDASAADGAYLDLGTFLQNAVVEVNGQRAETVDVIDPVIDLAGLLKDGENTLKITMTSTLANRMLAMGRLSEGRFTYDGVDKLVGFNGYRCTYQSNGLSSVTLVPYAEKTIALPEETLVLSATAPESAVVNQEFDVTVITPATVTDLKITDEAGKEMPYSAIQAVENEDGTKTWTVTMAVDTAGNDRTFRIAAKGKAGYFIDSGVTFSLDILPEDSSSSESSSSSGSESSDGGTPITGDRMPLLALTAVLLAGAGVIISKRKNHKA</sequence>
<gene>
    <name evidence="4" type="ORF">CLOSTMETH_02982</name>
</gene>
<dbReference type="EMBL" id="ACEC01000103">
    <property type="protein sequence ID" value="EEG29392.1"/>
    <property type="molecule type" value="Genomic_DNA"/>
</dbReference>
<dbReference type="HOGENOM" id="CLU_003772_0_1_9"/>
<keyword evidence="2" id="KW-1133">Transmembrane helix</keyword>
<accession>C0EGI9</accession>
<feature type="signal peptide" evidence="3">
    <location>
        <begin position="1"/>
        <end position="28"/>
    </location>
</feature>
<dbReference type="Gene3D" id="2.60.120.260">
    <property type="entry name" value="Galactose-binding domain-like"/>
    <property type="match status" value="1"/>
</dbReference>
<reference evidence="4 5" key="2">
    <citation type="submission" date="2009-02" db="EMBL/GenBank/DDBJ databases">
        <title>Draft genome sequence of Clostridium methylpentosum (DSM 5476).</title>
        <authorList>
            <person name="Sudarsanam P."/>
            <person name="Ley R."/>
            <person name="Guruge J."/>
            <person name="Turnbaugh P.J."/>
            <person name="Mahowald M."/>
            <person name="Liep D."/>
            <person name="Gordon J."/>
        </authorList>
    </citation>
    <scope>NUCLEOTIDE SEQUENCE [LARGE SCALE GENOMIC DNA]</scope>
    <source>
        <strain evidence="4 5">DSM 5476</strain>
    </source>
</reference>
<dbReference type="PANTHER" id="PTHR36848:SF2">
    <property type="entry name" value="SECRETED PROTEIN"/>
    <property type="match status" value="1"/>
</dbReference>
<dbReference type="SUPFAM" id="SSF49785">
    <property type="entry name" value="Galactose-binding domain-like"/>
    <property type="match status" value="1"/>
</dbReference>
<evidence type="ECO:0000256" key="2">
    <source>
        <dbReference type="SAM" id="Phobius"/>
    </source>
</evidence>
<dbReference type="InterPro" id="IPR053161">
    <property type="entry name" value="Ulvan_degrading_GH"/>
</dbReference>
<evidence type="ECO:0000313" key="4">
    <source>
        <dbReference type="EMBL" id="EEG29392.1"/>
    </source>
</evidence>
<dbReference type="Pfam" id="PF17132">
    <property type="entry name" value="Glyco_hydro_106"/>
    <property type="match status" value="2"/>
</dbReference>
<feature type="compositionally biased region" description="Low complexity" evidence="1">
    <location>
        <begin position="1172"/>
        <end position="1191"/>
    </location>
</feature>
<reference evidence="4 5" key="1">
    <citation type="submission" date="2009-01" db="EMBL/GenBank/DDBJ databases">
        <authorList>
            <person name="Fulton L."/>
            <person name="Clifton S."/>
            <person name="Fulton B."/>
            <person name="Xu J."/>
            <person name="Minx P."/>
            <person name="Pepin K.H."/>
            <person name="Johnson M."/>
            <person name="Bhonagiri V."/>
            <person name="Nash W.E."/>
            <person name="Mardis E.R."/>
            <person name="Wilson R.K."/>
        </authorList>
    </citation>
    <scope>NUCLEOTIDE SEQUENCE [LARGE SCALE GENOMIC DNA]</scope>
    <source>
        <strain evidence="4 5">DSM 5476</strain>
    </source>
</reference>
<dbReference type="eggNOG" id="COG3250">
    <property type="taxonomic scope" value="Bacteria"/>
</dbReference>
<keyword evidence="3" id="KW-0732">Signal</keyword>
<dbReference type="AlphaFoldDB" id="C0EGI9"/>
<dbReference type="Proteomes" id="UP000003340">
    <property type="component" value="Unassembled WGS sequence"/>
</dbReference>
<feature type="chain" id="PRO_5038386678" description="LPXTG-motif cell wall anchor domain protein" evidence="3">
    <location>
        <begin position="29"/>
        <end position="1224"/>
    </location>
</feature>
<feature type="transmembrane region" description="Helical" evidence="2">
    <location>
        <begin position="1199"/>
        <end position="1217"/>
    </location>
</feature>
<evidence type="ECO:0000313" key="5">
    <source>
        <dbReference type="Proteomes" id="UP000003340"/>
    </source>
</evidence>
<evidence type="ECO:0000256" key="3">
    <source>
        <dbReference type="SAM" id="SignalP"/>
    </source>
</evidence>
<dbReference type="PANTHER" id="PTHR36848">
    <property type="entry name" value="DNA-BINDING PROTEIN (PUTATIVE SECRETED PROTEIN)-RELATED"/>
    <property type="match status" value="1"/>
</dbReference>
<keyword evidence="5" id="KW-1185">Reference proteome</keyword>
<keyword evidence="2" id="KW-0812">Transmembrane</keyword>
<dbReference type="InterPro" id="IPR008979">
    <property type="entry name" value="Galactose-bd-like_sf"/>
</dbReference>
<comment type="caution">
    <text evidence="4">The sequence shown here is derived from an EMBL/GenBank/DDBJ whole genome shotgun (WGS) entry which is preliminary data.</text>
</comment>
<keyword evidence="2" id="KW-0472">Membrane</keyword>